<dbReference type="EC" id="2.7.13.3" evidence="2"/>
<evidence type="ECO:0000256" key="4">
    <source>
        <dbReference type="PROSITE-ProRule" id="PRU00169"/>
    </source>
</evidence>
<dbReference type="InterPro" id="IPR003594">
    <property type="entry name" value="HATPase_dom"/>
</dbReference>
<feature type="domain" description="Histidine kinase" evidence="5">
    <location>
        <begin position="176"/>
        <end position="392"/>
    </location>
</feature>
<evidence type="ECO:0000256" key="1">
    <source>
        <dbReference type="ARBA" id="ARBA00000085"/>
    </source>
</evidence>
<dbReference type="Pfam" id="PF00072">
    <property type="entry name" value="Response_reg"/>
    <property type="match status" value="2"/>
</dbReference>
<dbReference type="SUPFAM" id="SSF47384">
    <property type="entry name" value="Homodimeric domain of signal transducing histidine kinase"/>
    <property type="match status" value="1"/>
</dbReference>
<proteinExistence type="predicted"/>
<dbReference type="PROSITE" id="PS50109">
    <property type="entry name" value="HIS_KIN"/>
    <property type="match status" value="1"/>
</dbReference>
<evidence type="ECO:0000259" key="5">
    <source>
        <dbReference type="PROSITE" id="PS50109"/>
    </source>
</evidence>
<dbReference type="InterPro" id="IPR004358">
    <property type="entry name" value="Sig_transdc_His_kin-like_C"/>
</dbReference>
<evidence type="ECO:0000313" key="7">
    <source>
        <dbReference type="EMBL" id="MCD2519695.1"/>
    </source>
</evidence>
<dbReference type="InterPro" id="IPR036097">
    <property type="entry name" value="HisK_dim/P_sf"/>
</dbReference>
<dbReference type="Proteomes" id="UP001179361">
    <property type="component" value="Unassembled WGS sequence"/>
</dbReference>
<dbReference type="CDD" id="cd00082">
    <property type="entry name" value="HisKA"/>
    <property type="match status" value="1"/>
</dbReference>
<reference evidence="7" key="1">
    <citation type="submission" date="2021-11" db="EMBL/GenBank/DDBJ databases">
        <title>The complete genome of Massilia sp sp. G4R7.</title>
        <authorList>
            <person name="Liu L."/>
            <person name="Yue J."/>
            <person name="Yuan J."/>
            <person name="Yang F."/>
            <person name="Li L."/>
        </authorList>
    </citation>
    <scope>NUCLEOTIDE SEQUENCE</scope>
    <source>
        <strain evidence="7">G4R7</strain>
    </source>
</reference>
<keyword evidence="8" id="KW-1185">Reference proteome</keyword>
<dbReference type="Gene3D" id="1.10.287.130">
    <property type="match status" value="1"/>
</dbReference>
<comment type="caution">
    <text evidence="7">The sequence shown here is derived from an EMBL/GenBank/DDBJ whole genome shotgun (WGS) entry which is preliminary data.</text>
</comment>
<dbReference type="Pfam" id="PF02518">
    <property type="entry name" value="HATPase_c"/>
    <property type="match status" value="1"/>
</dbReference>
<dbReference type="PRINTS" id="PR00344">
    <property type="entry name" value="BCTRLSENSOR"/>
</dbReference>
<dbReference type="InterPro" id="IPR001789">
    <property type="entry name" value="Sig_transdc_resp-reg_receiver"/>
</dbReference>
<sequence length="521" mass="56299">MMNKPTRVLLIDDHRINAELVAGMLDQEPDLALDYLQEPGEAVRAARAFGPSVIMVDLHMPVFSGFDVIRALKEAPDLAPIPIIMLSSNDSPQVKATGFTAGAMDYLVKWPDRIELAARLRAHARAHAATRERDQAMQALAASQAALLERTRELADAQASLHEAQKMEAIGQLTNGIAHDFNNVLQLITGHLQLLRMMHKHDEKTVRRVEAASEGVRRGARIAGQLHAFARRQPLTPVTMPVDAHLRSMEAAIAGVLAGRSFAITSSGETALAALDPVQFGNSVLHLVRNAADAMGADGHLTITIDRAPLPGGAEGQGDADHVRVRLRDNGAGMSEEVQRRAFEPFFSTRGGRRGLGLSLAFGFVKQSGGQIELTSASEDGTTVSLYFPATHAASPRQEGGTRTVLVVEDEAAVREVCVEVLRKQGLYVLEAADGETALGLIRQRLPIDLLFTDIVMPGGVTGQDLARAAAEHLPYAKVLFASGYPAGLHEEGELVQCTQLLHKPYRLDEMTRVVRGLLEV</sequence>
<feature type="domain" description="Response regulatory" evidence="6">
    <location>
        <begin position="7"/>
        <end position="124"/>
    </location>
</feature>
<name>A0ABS8QF89_9BURK</name>
<evidence type="ECO:0000256" key="2">
    <source>
        <dbReference type="ARBA" id="ARBA00012438"/>
    </source>
</evidence>
<dbReference type="InterPro" id="IPR011006">
    <property type="entry name" value="CheY-like_superfamily"/>
</dbReference>
<organism evidence="7 8">
    <name type="scientific">Massilia phyllostachyos</name>
    <dbReference type="NCBI Taxonomy" id="2898585"/>
    <lineage>
        <taxon>Bacteria</taxon>
        <taxon>Pseudomonadati</taxon>
        <taxon>Pseudomonadota</taxon>
        <taxon>Betaproteobacteria</taxon>
        <taxon>Burkholderiales</taxon>
        <taxon>Oxalobacteraceae</taxon>
        <taxon>Telluria group</taxon>
        <taxon>Massilia</taxon>
    </lineage>
</organism>
<dbReference type="SUPFAM" id="SSF52172">
    <property type="entry name" value="CheY-like"/>
    <property type="match status" value="2"/>
</dbReference>
<gene>
    <name evidence="7" type="ORF">LQ564_25650</name>
</gene>
<dbReference type="EMBL" id="JAJNOC010000022">
    <property type="protein sequence ID" value="MCD2519695.1"/>
    <property type="molecule type" value="Genomic_DNA"/>
</dbReference>
<dbReference type="PROSITE" id="PS50110">
    <property type="entry name" value="RESPONSE_REGULATORY"/>
    <property type="match status" value="2"/>
</dbReference>
<dbReference type="InterPro" id="IPR036890">
    <property type="entry name" value="HATPase_C_sf"/>
</dbReference>
<dbReference type="SMART" id="SM00387">
    <property type="entry name" value="HATPase_c"/>
    <property type="match status" value="1"/>
</dbReference>
<dbReference type="Gene3D" id="3.30.565.10">
    <property type="entry name" value="Histidine kinase-like ATPase, C-terminal domain"/>
    <property type="match status" value="1"/>
</dbReference>
<feature type="modified residue" description="4-aspartylphosphate" evidence="4">
    <location>
        <position position="454"/>
    </location>
</feature>
<evidence type="ECO:0000259" key="6">
    <source>
        <dbReference type="PROSITE" id="PS50110"/>
    </source>
</evidence>
<dbReference type="PANTHER" id="PTHR43065">
    <property type="entry name" value="SENSOR HISTIDINE KINASE"/>
    <property type="match status" value="1"/>
</dbReference>
<dbReference type="Gene3D" id="3.40.50.2300">
    <property type="match status" value="2"/>
</dbReference>
<dbReference type="PANTHER" id="PTHR43065:SF49">
    <property type="entry name" value="HISTIDINE KINASE"/>
    <property type="match status" value="1"/>
</dbReference>
<dbReference type="RefSeq" id="WP_231060963.1">
    <property type="nucleotide sequence ID" value="NZ_JAJNOC010000022.1"/>
</dbReference>
<keyword evidence="3 4" id="KW-0597">Phosphoprotein</keyword>
<accession>A0ABS8QF89</accession>
<evidence type="ECO:0000256" key="3">
    <source>
        <dbReference type="ARBA" id="ARBA00022553"/>
    </source>
</evidence>
<feature type="domain" description="Response regulatory" evidence="6">
    <location>
        <begin position="404"/>
        <end position="519"/>
    </location>
</feature>
<dbReference type="SUPFAM" id="SSF55874">
    <property type="entry name" value="ATPase domain of HSP90 chaperone/DNA topoisomerase II/histidine kinase"/>
    <property type="match status" value="1"/>
</dbReference>
<protein>
    <recommendedName>
        <fullName evidence="2">histidine kinase</fullName>
        <ecNumber evidence="2">2.7.13.3</ecNumber>
    </recommendedName>
</protein>
<comment type="catalytic activity">
    <reaction evidence="1">
        <text>ATP + protein L-histidine = ADP + protein N-phospho-L-histidine.</text>
        <dbReference type="EC" id="2.7.13.3"/>
    </reaction>
</comment>
<dbReference type="InterPro" id="IPR003661">
    <property type="entry name" value="HisK_dim/P_dom"/>
</dbReference>
<feature type="modified residue" description="4-aspartylphosphate" evidence="4">
    <location>
        <position position="57"/>
    </location>
</feature>
<dbReference type="SMART" id="SM00448">
    <property type="entry name" value="REC"/>
    <property type="match status" value="2"/>
</dbReference>
<dbReference type="InterPro" id="IPR005467">
    <property type="entry name" value="His_kinase_dom"/>
</dbReference>
<evidence type="ECO:0000313" key="8">
    <source>
        <dbReference type="Proteomes" id="UP001179361"/>
    </source>
</evidence>